<reference evidence="2 3" key="1">
    <citation type="submission" date="2013-02" db="EMBL/GenBank/DDBJ databases">
        <title>The Genome Sequence of Enterococcus caccae BAA-1240.</title>
        <authorList>
            <consortium name="The Broad Institute Genome Sequencing Platform"/>
            <consortium name="The Broad Institute Genome Sequencing Center for Infectious Disease"/>
            <person name="Earl A.M."/>
            <person name="Gilmore M.S."/>
            <person name="Lebreton F."/>
            <person name="Walker B."/>
            <person name="Young S.K."/>
            <person name="Zeng Q."/>
            <person name="Gargeya S."/>
            <person name="Fitzgerald M."/>
            <person name="Haas B."/>
            <person name="Abouelleil A."/>
            <person name="Alvarado L."/>
            <person name="Arachchi H.M."/>
            <person name="Berlin A.M."/>
            <person name="Chapman S.B."/>
            <person name="Dewar J."/>
            <person name="Goldberg J."/>
            <person name="Griggs A."/>
            <person name="Gujja S."/>
            <person name="Hansen M."/>
            <person name="Howarth C."/>
            <person name="Imamovic A."/>
            <person name="Larimer J."/>
            <person name="McCowan C."/>
            <person name="Murphy C."/>
            <person name="Neiman D."/>
            <person name="Pearson M."/>
            <person name="Priest M."/>
            <person name="Roberts A."/>
            <person name="Saif S."/>
            <person name="Shea T."/>
            <person name="Sisk P."/>
            <person name="Sykes S."/>
            <person name="Wortman J."/>
            <person name="Nusbaum C."/>
            <person name="Birren B."/>
        </authorList>
    </citation>
    <scope>NUCLEOTIDE SEQUENCE [LARGE SCALE GENOMIC DNA]</scope>
    <source>
        <strain evidence="2 3">ATCC BAA-1240</strain>
    </source>
</reference>
<accession>R3U2R8</accession>
<keyword evidence="1" id="KW-0812">Transmembrane</keyword>
<keyword evidence="3" id="KW-1185">Reference proteome</keyword>
<keyword evidence="1" id="KW-1133">Transmembrane helix</keyword>
<evidence type="ECO:0000256" key="1">
    <source>
        <dbReference type="SAM" id="Phobius"/>
    </source>
</evidence>
<dbReference type="eggNOG" id="ENOG50306EZ">
    <property type="taxonomic scope" value="Bacteria"/>
</dbReference>
<dbReference type="STRING" id="317735.RU98_GL002797"/>
<organism evidence="2 3">
    <name type="scientific">Enterococcus caccae ATCC BAA-1240</name>
    <dbReference type="NCBI Taxonomy" id="1158612"/>
    <lineage>
        <taxon>Bacteria</taxon>
        <taxon>Bacillati</taxon>
        <taxon>Bacillota</taxon>
        <taxon>Bacilli</taxon>
        <taxon>Lactobacillales</taxon>
        <taxon>Enterococcaceae</taxon>
        <taxon>Enterococcus</taxon>
    </lineage>
</organism>
<keyword evidence="1" id="KW-0472">Membrane</keyword>
<dbReference type="EMBL" id="AJAU01000011">
    <property type="protein sequence ID" value="EOL47678.1"/>
    <property type="molecule type" value="Genomic_DNA"/>
</dbReference>
<proteinExistence type="predicted"/>
<sequence>MFYFLKKSIKSVVLSKKMKKYSFLTWYHKGGLLGGIKKMNIDLLVILYFFVVVIVVLTLVIVRDKQFLRNLLGKKELQQEEITNLKLERVRLKHIIKMQDETIAHMLNTNTYHYSKPIDFDSSKRAMIEEAAPLEWDLGEYESMNQDYYQL</sequence>
<comment type="caution">
    <text evidence="2">The sequence shown here is derived from an EMBL/GenBank/DDBJ whole genome shotgun (WGS) entry which is preliminary data.</text>
</comment>
<evidence type="ECO:0000313" key="3">
    <source>
        <dbReference type="Proteomes" id="UP000013840"/>
    </source>
</evidence>
<name>R3U2R8_9ENTE</name>
<evidence type="ECO:0000313" key="2">
    <source>
        <dbReference type="EMBL" id="EOL47678.1"/>
    </source>
</evidence>
<feature type="transmembrane region" description="Helical" evidence="1">
    <location>
        <begin position="43"/>
        <end position="62"/>
    </location>
</feature>
<dbReference type="AlphaFoldDB" id="R3U2R8"/>
<gene>
    <name evidence="2" type="ORF">UC7_00928</name>
</gene>
<protein>
    <submittedName>
        <fullName evidence="2">Uncharacterized protein</fullName>
    </submittedName>
</protein>
<dbReference type="PATRIC" id="fig|1158612.3.peg.909"/>
<dbReference type="Proteomes" id="UP000013840">
    <property type="component" value="Unassembled WGS sequence"/>
</dbReference>